<accession>A0A5N5WIF2</accession>
<dbReference type="EMBL" id="ML732401">
    <property type="protein sequence ID" value="KAB8068311.1"/>
    <property type="molecule type" value="Genomic_DNA"/>
</dbReference>
<dbReference type="InterPro" id="IPR000801">
    <property type="entry name" value="Esterase-like"/>
</dbReference>
<reference evidence="3 4" key="1">
    <citation type="submission" date="2019-04" db="EMBL/GenBank/DDBJ databases">
        <title>Friends and foes A comparative genomics study of 23 Aspergillus species from section Flavi.</title>
        <authorList>
            <consortium name="DOE Joint Genome Institute"/>
            <person name="Kjaerbolling I."/>
            <person name="Vesth T."/>
            <person name="Frisvad J.C."/>
            <person name="Nybo J.L."/>
            <person name="Theobald S."/>
            <person name="Kildgaard S."/>
            <person name="Isbrandt T."/>
            <person name="Kuo A."/>
            <person name="Sato A."/>
            <person name="Lyhne E.K."/>
            <person name="Kogle M.E."/>
            <person name="Wiebenga A."/>
            <person name="Kun R.S."/>
            <person name="Lubbers R.J."/>
            <person name="Makela M.R."/>
            <person name="Barry K."/>
            <person name="Chovatia M."/>
            <person name="Clum A."/>
            <person name="Daum C."/>
            <person name="Haridas S."/>
            <person name="He G."/>
            <person name="LaButti K."/>
            <person name="Lipzen A."/>
            <person name="Mondo S."/>
            <person name="Riley R."/>
            <person name="Salamov A."/>
            <person name="Simmons B.A."/>
            <person name="Magnuson J.K."/>
            <person name="Henrissat B."/>
            <person name="Mortensen U.H."/>
            <person name="Larsen T.O."/>
            <person name="Devries R.P."/>
            <person name="Grigoriev I.V."/>
            <person name="Machida M."/>
            <person name="Baker S.E."/>
            <person name="Andersen M.R."/>
        </authorList>
    </citation>
    <scope>NUCLEOTIDE SEQUENCE [LARGE SCALE GENOMIC DNA]</scope>
    <source>
        <strain evidence="3 4">CBS 151.66</strain>
    </source>
</reference>
<protein>
    <submittedName>
        <fullName evidence="3">Alpha/Beta hydrolase protein</fullName>
    </submittedName>
</protein>
<evidence type="ECO:0000313" key="4">
    <source>
        <dbReference type="Proteomes" id="UP000326565"/>
    </source>
</evidence>
<dbReference type="InterPro" id="IPR029058">
    <property type="entry name" value="AB_hydrolase_fold"/>
</dbReference>
<dbReference type="Pfam" id="PF00756">
    <property type="entry name" value="Esterase"/>
    <property type="match status" value="1"/>
</dbReference>
<dbReference type="GO" id="GO:0016788">
    <property type="term" value="F:hydrolase activity, acting on ester bonds"/>
    <property type="evidence" value="ECO:0007669"/>
    <property type="project" value="TreeGrafter"/>
</dbReference>
<evidence type="ECO:0000313" key="3">
    <source>
        <dbReference type="EMBL" id="KAB8068311.1"/>
    </source>
</evidence>
<dbReference type="PANTHER" id="PTHR40841">
    <property type="entry name" value="SIDEROPHORE TRIACETYLFUSARININE C ESTERASE"/>
    <property type="match status" value="1"/>
</dbReference>
<keyword evidence="2 3" id="KW-0378">Hydrolase</keyword>
<evidence type="ECO:0000256" key="2">
    <source>
        <dbReference type="ARBA" id="ARBA00022801"/>
    </source>
</evidence>
<dbReference type="Gene3D" id="3.40.50.1820">
    <property type="entry name" value="alpha/beta hydrolase"/>
    <property type="match status" value="1"/>
</dbReference>
<dbReference type="AlphaFoldDB" id="A0A5N5WIF2"/>
<keyword evidence="4" id="KW-1185">Reference proteome</keyword>
<proteinExistence type="inferred from homology"/>
<dbReference type="SUPFAM" id="SSF53474">
    <property type="entry name" value="alpha/beta-Hydrolases"/>
    <property type="match status" value="1"/>
</dbReference>
<gene>
    <name evidence="3" type="ORF">BDV29DRAFT_199488</name>
</gene>
<comment type="similarity">
    <text evidence="1">Belongs to the esterase D family.</text>
</comment>
<organism evidence="3 4">
    <name type="scientific">Aspergillus leporis</name>
    <dbReference type="NCBI Taxonomy" id="41062"/>
    <lineage>
        <taxon>Eukaryota</taxon>
        <taxon>Fungi</taxon>
        <taxon>Dikarya</taxon>
        <taxon>Ascomycota</taxon>
        <taxon>Pezizomycotina</taxon>
        <taxon>Eurotiomycetes</taxon>
        <taxon>Eurotiomycetidae</taxon>
        <taxon>Eurotiales</taxon>
        <taxon>Aspergillaceae</taxon>
        <taxon>Aspergillus</taxon>
        <taxon>Aspergillus subgen. Circumdati</taxon>
    </lineage>
</organism>
<name>A0A5N5WIF2_9EURO</name>
<dbReference type="OrthoDB" id="446683at2759"/>
<sequence>MRKEWTFMRSECGAGRNMASWEVSTGQQAAYLVDVSWPLSLNGTDISATANIIYLVDGNAMFLSASEVARRRASLRPNEPATIVVGIGYPLKDSVYSPRRALDLTPPCDYYIPPDGPDGTPRPEPHGGADQFLAFINNIVRPFIASSVFPSVRFARTALFGHSYGGLFTLNALFTDPTSFDTYLAASPSIWWNNQYILNRASDFLQRPELRPKPALRLSYGSNEQFPVRQRGESLERYERRVRMAAKRRMVDNCNELYLKLVANNHLRAVEKREYPDEDHGSVISPAISGGILYFLDLEDDAC</sequence>
<evidence type="ECO:0000256" key="1">
    <source>
        <dbReference type="ARBA" id="ARBA00005622"/>
    </source>
</evidence>
<dbReference type="InterPro" id="IPR052558">
    <property type="entry name" value="Siderophore_Hydrolase_D"/>
</dbReference>
<dbReference type="PANTHER" id="PTHR40841:SF2">
    <property type="entry name" value="SIDEROPHORE-DEGRADING ESTERASE (EUROFUNG)"/>
    <property type="match status" value="1"/>
</dbReference>
<dbReference type="Proteomes" id="UP000326565">
    <property type="component" value="Unassembled WGS sequence"/>
</dbReference>